<evidence type="ECO:0000313" key="2">
    <source>
        <dbReference type="Proteomes" id="UP000317465"/>
    </source>
</evidence>
<proteinExistence type="predicted"/>
<dbReference type="EMBL" id="AP019737">
    <property type="protein sequence ID" value="BBL09852.1"/>
    <property type="molecule type" value="Genomic_DNA"/>
</dbReference>
<dbReference type="Proteomes" id="UP000317465">
    <property type="component" value="Chromosome"/>
</dbReference>
<evidence type="ECO:0000313" key="1">
    <source>
        <dbReference type="EMBL" id="BBL09852.1"/>
    </source>
</evidence>
<protein>
    <submittedName>
        <fullName evidence="1">Uncharacterized protein</fullName>
    </submittedName>
</protein>
<accession>A0ACA8QYS4</accession>
<name>A0ACA8QYS4_9BACT</name>
<organism evidence="1 2">
    <name type="scientific">Alistipes onderdonkii subsp. vulgaris</name>
    <dbReference type="NCBI Taxonomy" id="2585117"/>
    <lineage>
        <taxon>Bacteria</taxon>
        <taxon>Pseudomonadati</taxon>
        <taxon>Bacteroidota</taxon>
        <taxon>Bacteroidia</taxon>
        <taxon>Bacteroidales</taxon>
        <taxon>Rikenellaceae</taxon>
        <taxon>Alistipes</taxon>
    </lineage>
</organism>
<reference evidence="1 2" key="1">
    <citation type="journal article" date="2020" name="Int. J. Syst. Evol. Microbiol.">
        <title>Alistipes communis sp. nov., Alistipes dispar sp. nov. and Alistipes onderdonkii subsp. vulgaris subsp. nov., isolated from human faeces, and creation of Alistipes onderdonkii subsp. onderdonkii subsp. nov.</title>
        <authorList>
            <person name="Sakamoto M."/>
            <person name="Ikeyama N."/>
            <person name="Ogata Y."/>
            <person name="Suda W."/>
            <person name="Iino T."/>
            <person name="Hattori M."/>
            <person name="Ohkuma M."/>
        </authorList>
    </citation>
    <scope>NUCLEOTIDE SEQUENCE [LARGE SCALE GENOMIC DNA]</scope>
    <source>
        <strain evidence="1 2">5CPYCFAH4</strain>
    </source>
</reference>
<keyword evidence="2" id="KW-1185">Reference proteome</keyword>
<sequence>MYRRYVKPKQISKMKTTKFEIAVAGYAYRFKTYARDGVEASVKVKCFLGQPDAECTILTPALNDYLREMESCRRQVAQR</sequence>
<gene>
    <name evidence="1" type="ORF">A5CPYCFAH4_20760</name>
</gene>